<gene>
    <name evidence="3" type="ORF">B5F75_05030</name>
</gene>
<dbReference type="InterPro" id="IPR001482">
    <property type="entry name" value="T2SS/T4SS_dom"/>
</dbReference>
<dbReference type="PANTHER" id="PTHR30486:SF12">
    <property type="entry name" value="TYPE IV PILUS ATPASE PILU"/>
    <property type="match status" value="1"/>
</dbReference>
<dbReference type="SUPFAM" id="SSF52540">
    <property type="entry name" value="P-loop containing nucleoside triphosphate hydrolases"/>
    <property type="match status" value="1"/>
</dbReference>
<dbReference type="Gene3D" id="3.40.50.300">
    <property type="entry name" value="P-loop containing nucleotide triphosphate hydrolases"/>
    <property type="match status" value="1"/>
</dbReference>
<dbReference type="RefSeq" id="WP_087288604.1">
    <property type="nucleotide sequence ID" value="NZ_NFJD01000003.1"/>
</dbReference>
<dbReference type="Gene3D" id="3.30.450.90">
    <property type="match status" value="1"/>
</dbReference>
<evidence type="ECO:0000256" key="1">
    <source>
        <dbReference type="ARBA" id="ARBA00006611"/>
    </source>
</evidence>
<dbReference type="GO" id="GO:0016887">
    <property type="term" value="F:ATP hydrolysis activity"/>
    <property type="evidence" value="ECO:0007669"/>
    <property type="project" value="InterPro"/>
</dbReference>
<dbReference type="PROSITE" id="PS00662">
    <property type="entry name" value="T2SP_E"/>
    <property type="match status" value="1"/>
</dbReference>
<dbReference type="CDD" id="cd01131">
    <property type="entry name" value="PilT"/>
    <property type="match status" value="1"/>
</dbReference>
<proteinExistence type="inferred from homology"/>
<protein>
    <recommendedName>
        <fullName evidence="2">Bacterial type II secretion system protein E domain-containing protein</fullName>
    </recommendedName>
</protein>
<dbReference type="NCBIfam" id="TIGR01420">
    <property type="entry name" value="pilT_fam"/>
    <property type="match status" value="1"/>
</dbReference>
<feature type="domain" description="Bacterial type II secretion system protein E" evidence="2">
    <location>
        <begin position="196"/>
        <end position="210"/>
    </location>
</feature>
<dbReference type="SMART" id="SM00382">
    <property type="entry name" value="AAA"/>
    <property type="match status" value="1"/>
</dbReference>
<dbReference type="GO" id="GO:0005524">
    <property type="term" value="F:ATP binding"/>
    <property type="evidence" value="ECO:0007669"/>
    <property type="project" value="InterPro"/>
</dbReference>
<evidence type="ECO:0000313" key="4">
    <source>
        <dbReference type="Proteomes" id="UP000196368"/>
    </source>
</evidence>
<dbReference type="InterPro" id="IPR050921">
    <property type="entry name" value="T4SS_GSP_E_ATPase"/>
</dbReference>
<dbReference type="Proteomes" id="UP000196368">
    <property type="component" value="Unassembled WGS sequence"/>
</dbReference>
<dbReference type="OrthoDB" id="9805147at2"/>
<keyword evidence="4" id="KW-1185">Reference proteome</keyword>
<dbReference type="Pfam" id="PF00437">
    <property type="entry name" value="T2SSE"/>
    <property type="match status" value="1"/>
</dbReference>
<sequence length="363" mass="40316">MAVGLQSLLRTVVDNKASGLHIRGNSNAYVRLNGQIKPIDDSFVSNDEAKKMAYACMGERERRIFEQYSTVDFSLDAKSYGRFRFNVFRQMSKICMAIRHIPLKIPSFEDLHLPGDILRKIADNRRGLILVTGMTGSGKTSTLAAMIDYINKTRPGHILTIEDPIEFMHTDNRCIVSQLELGVDTPSYTGALRAAMRQDPDVILIGELRDGEVMKAAIGAAETGQLVLGTMHTVNVTQTLARLVDAFPVEQHEQVRLQLSELVRGIVCQRLLPTIKPGMRPALEILVSTPQVRKLILENKPSDLYKMMQGGEFYGMNTFDQSLARLYKEGFIDLETAQSAATSPDAIMLAIRGVTNSLDAVNE</sequence>
<comment type="similarity">
    <text evidence="1">Belongs to the GSP E family.</text>
</comment>
<evidence type="ECO:0000259" key="2">
    <source>
        <dbReference type="PROSITE" id="PS00662"/>
    </source>
</evidence>
<name>A0A1Y4DFV4_9BACT</name>
<dbReference type="PANTHER" id="PTHR30486">
    <property type="entry name" value="TWITCHING MOTILITY PROTEIN PILT"/>
    <property type="match status" value="1"/>
</dbReference>
<dbReference type="AlphaFoldDB" id="A0A1Y4DFV4"/>
<comment type="caution">
    <text evidence="3">The sequence shown here is derived from an EMBL/GenBank/DDBJ whole genome shotgun (WGS) entry which is preliminary data.</text>
</comment>
<accession>A0A1Y4DFV4</accession>
<organism evidence="3 4">
    <name type="scientific">Candidatus Avelusimicrobium gallicola</name>
    <dbReference type="NCBI Taxonomy" id="2562704"/>
    <lineage>
        <taxon>Bacteria</taxon>
        <taxon>Pseudomonadati</taxon>
        <taxon>Elusimicrobiota</taxon>
        <taxon>Elusimicrobia</taxon>
        <taxon>Elusimicrobiales</taxon>
        <taxon>Elusimicrobiaceae</taxon>
        <taxon>Candidatus Avelusimicrobium</taxon>
    </lineage>
</organism>
<dbReference type="InterPro" id="IPR003593">
    <property type="entry name" value="AAA+_ATPase"/>
</dbReference>
<reference evidence="4" key="1">
    <citation type="submission" date="2017-04" db="EMBL/GenBank/DDBJ databases">
        <title>Function of individual gut microbiota members based on whole genome sequencing of pure cultures obtained from chicken caecum.</title>
        <authorList>
            <person name="Medvecky M."/>
            <person name="Cejkova D."/>
            <person name="Polansky O."/>
            <person name="Karasova D."/>
            <person name="Kubasova T."/>
            <person name="Cizek A."/>
            <person name="Rychlik I."/>
        </authorList>
    </citation>
    <scope>NUCLEOTIDE SEQUENCE [LARGE SCALE GENOMIC DNA]</scope>
    <source>
        <strain evidence="4">An273</strain>
    </source>
</reference>
<dbReference type="InterPro" id="IPR027417">
    <property type="entry name" value="P-loop_NTPase"/>
</dbReference>
<dbReference type="InterPro" id="IPR006321">
    <property type="entry name" value="PilT/PilU"/>
</dbReference>
<evidence type="ECO:0000313" key="3">
    <source>
        <dbReference type="EMBL" id="OUO56559.1"/>
    </source>
</evidence>
<dbReference type="EMBL" id="NFJD01000003">
    <property type="protein sequence ID" value="OUO56559.1"/>
    <property type="molecule type" value="Genomic_DNA"/>
</dbReference>